<accession>A0A0M3HPM2</accession>
<protein>
    <submittedName>
        <fullName evidence="3">Transposase</fullName>
    </submittedName>
</protein>
<dbReference type="AlphaFoldDB" id="A0A0M3HPM2"/>
<proteinExistence type="predicted"/>
<dbReference type="WBParaSite" id="ALUE_0000388101-mRNA-1">
    <property type="protein sequence ID" value="ALUE_0000388101-mRNA-1"/>
    <property type="gene ID" value="ALUE_0000388101"/>
</dbReference>
<evidence type="ECO:0000313" key="2">
    <source>
        <dbReference type="Proteomes" id="UP000036681"/>
    </source>
</evidence>
<evidence type="ECO:0000313" key="3">
    <source>
        <dbReference type="WBParaSite" id="ALUE_0000388101-mRNA-1"/>
    </source>
</evidence>
<name>A0A0M3HPM2_ASCLU</name>
<sequence>MNRRSRYAMPAKQIRRTRQICGDRRRSRCRNREMPAPPTPDPLHARVMDACAVSVACVFRILFHTDSKASIQLPRRAITSAFERMDGHHSLTINRQLINGDGERKRGKFKQGAFTHYRTTSS</sequence>
<keyword evidence="2" id="KW-1185">Reference proteome</keyword>
<evidence type="ECO:0000256" key="1">
    <source>
        <dbReference type="SAM" id="MobiDB-lite"/>
    </source>
</evidence>
<feature type="region of interest" description="Disordered" evidence="1">
    <location>
        <begin position="23"/>
        <end position="42"/>
    </location>
</feature>
<dbReference type="Proteomes" id="UP000036681">
    <property type="component" value="Unplaced"/>
</dbReference>
<reference evidence="3" key="1">
    <citation type="submission" date="2017-02" db="UniProtKB">
        <authorList>
            <consortium name="WormBaseParasite"/>
        </authorList>
    </citation>
    <scope>IDENTIFICATION</scope>
</reference>
<organism evidence="2 3">
    <name type="scientific">Ascaris lumbricoides</name>
    <name type="common">Giant roundworm</name>
    <dbReference type="NCBI Taxonomy" id="6252"/>
    <lineage>
        <taxon>Eukaryota</taxon>
        <taxon>Metazoa</taxon>
        <taxon>Ecdysozoa</taxon>
        <taxon>Nematoda</taxon>
        <taxon>Chromadorea</taxon>
        <taxon>Rhabditida</taxon>
        <taxon>Spirurina</taxon>
        <taxon>Ascaridomorpha</taxon>
        <taxon>Ascaridoidea</taxon>
        <taxon>Ascarididae</taxon>
        <taxon>Ascaris</taxon>
    </lineage>
</organism>